<feature type="region of interest" description="Disordered" evidence="2">
    <location>
        <begin position="184"/>
        <end position="209"/>
    </location>
</feature>
<feature type="region of interest" description="Disordered" evidence="2">
    <location>
        <begin position="385"/>
        <end position="478"/>
    </location>
</feature>
<evidence type="ECO:0000256" key="1">
    <source>
        <dbReference type="SAM" id="Coils"/>
    </source>
</evidence>
<proteinExistence type="predicted"/>
<feature type="chain" id="PRO_5040361500" description="WW domain-containing protein" evidence="3">
    <location>
        <begin position="24"/>
        <end position="478"/>
    </location>
</feature>
<dbReference type="OrthoDB" id="10676949at2759"/>
<keyword evidence="6" id="KW-1185">Reference proteome</keyword>
<dbReference type="InterPro" id="IPR001202">
    <property type="entry name" value="WW_dom"/>
</dbReference>
<gene>
    <name evidence="5" type="ORF">SEMRO_1339_G264340.1</name>
</gene>
<feature type="compositionally biased region" description="Low complexity" evidence="2">
    <location>
        <begin position="433"/>
        <end position="450"/>
    </location>
</feature>
<feature type="region of interest" description="Disordered" evidence="2">
    <location>
        <begin position="71"/>
        <end position="91"/>
    </location>
</feature>
<feature type="coiled-coil region" evidence="1">
    <location>
        <begin position="310"/>
        <end position="337"/>
    </location>
</feature>
<sequence length="478" mass="54542">MIRVRLSLHVLFLLGLILQYCHAWINHRVALLRPRKETPSSLYDAYREDDHGINAQKKLLEENLQELLQAQRKPPGEDTTNNFLPRTSGRMDLPDLNPFKEQLDKNAAGKPLSQALSMPDYFKDKKDNTKIPTTARMTTPIAPKLFSSSSEQGEENDDDTNNNEGFYLDPDIYERSRDLIRGDGSLALDDDTNSNSQLQQNNNKDWNSVDGRKAILERLLQAELESGKVPQSNNDNENDKDDWNTLFSLIQSQQQQQSSYYNKTQAEQVHRQILEHETGFLNQSKSFQQALIDPKAAQAATVERRNTHYQQRQERASKQLLQNMAEFERQLMQKERATTYCSRCQCQLADEDYDIAPQLWMRQRNLTALCQTCYKGLQTLMVKRLQQKPQPNRRSGPSASTTAARSVANSNNRPTQQSAAAAKQRRRGPIIKAPSKSAEEATTTSSAWTPMEDPDSGELFYSNQDTGEVRWEDPTVAT</sequence>
<feature type="region of interest" description="Disordered" evidence="2">
    <location>
        <begin position="139"/>
        <end position="170"/>
    </location>
</feature>
<evidence type="ECO:0000313" key="6">
    <source>
        <dbReference type="Proteomes" id="UP001153069"/>
    </source>
</evidence>
<feature type="compositionally biased region" description="Low complexity" evidence="2">
    <location>
        <begin position="193"/>
        <end position="203"/>
    </location>
</feature>
<name>A0A9N8EPH6_9STRA</name>
<evidence type="ECO:0000259" key="4">
    <source>
        <dbReference type="PROSITE" id="PS50020"/>
    </source>
</evidence>
<evidence type="ECO:0000256" key="3">
    <source>
        <dbReference type="SAM" id="SignalP"/>
    </source>
</evidence>
<evidence type="ECO:0000256" key="2">
    <source>
        <dbReference type="SAM" id="MobiDB-lite"/>
    </source>
</evidence>
<dbReference type="AlphaFoldDB" id="A0A9N8EPH6"/>
<dbReference type="EMBL" id="CAICTM010001337">
    <property type="protein sequence ID" value="CAB9522779.1"/>
    <property type="molecule type" value="Genomic_DNA"/>
</dbReference>
<evidence type="ECO:0000313" key="5">
    <source>
        <dbReference type="EMBL" id="CAB9522779.1"/>
    </source>
</evidence>
<feature type="compositionally biased region" description="Polar residues" evidence="2">
    <location>
        <begin position="387"/>
        <end position="415"/>
    </location>
</feature>
<keyword evidence="3" id="KW-0732">Signal</keyword>
<feature type="compositionally biased region" description="Acidic residues" evidence="2">
    <location>
        <begin position="152"/>
        <end position="161"/>
    </location>
</feature>
<organism evidence="5 6">
    <name type="scientific">Seminavis robusta</name>
    <dbReference type="NCBI Taxonomy" id="568900"/>
    <lineage>
        <taxon>Eukaryota</taxon>
        <taxon>Sar</taxon>
        <taxon>Stramenopiles</taxon>
        <taxon>Ochrophyta</taxon>
        <taxon>Bacillariophyta</taxon>
        <taxon>Bacillariophyceae</taxon>
        <taxon>Bacillariophycidae</taxon>
        <taxon>Naviculales</taxon>
        <taxon>Naviculaceae</taxon>
        <taxon>Seminavis</taxon>
    </lineage>
</organism>
<accession>A0A9N8EPH6</accession>
<reference evidence="5" key="1">
    <citation type="submission" date="2020-06" db="EMBL/GenBank/DDBJ databases">
        <authorList>
            <consortium name="Plant Systems Biology data submission"/>
        </authorList>
    </citation>
    <scope>NUCLEOTIDE SEQUENCE</scope>
    <source>
        <strain evidence="5">D6</strain>
    </source>
</reference>
<feature type="domain" description="WW" evidence="4">
    <location>
        <begin position="442"/>
        <end position="476"/>
    </location>
</feature>
<dbReference type="Proteomes" id="UP001153069">
    <property type="component" value="Unassembled WGS sequence"/>
</dbReference>
<comment type="caution">
    <text evidence="5">The sequence shown here is derived from an EMBL/GenBank/DDBJ whole genome shotgun (WGS) entry which is preliminary data.</text>
</comment>
<protein>
    <recommendedName>
        <fullName evidence="4">WW domain-containing protein</fullName>
    </recommendedName>
</protein>
<dbReference type="PROSITE" id="PS50020">
    <property type="entry name" value="WW_DOMAIN_2"/>
    <property type="match status" value="1"/>
</dbReference>
<keyword evidence="1" id="KW-0175">Coiled coil</keyword>
<feature type="compositionally biased region" description="Basic and acidic residues" evidence="2">
    <location>
        <begin position="467"/>
        <end position="478"/>
    </location>
</feature>
<feature type="signal peptide" evidence="3">
    <location>
        <begin position="1"/>
        <end position="23"/>
    </location>
</feature>